<name>A0A9J7E899_SPOLT</name>
<feature type="domain" description="Integrase catalytic" evidence="1">
    <location>
        <begin position="1"/>
        <end position="129"/>
    </location>
</feature>
<dbReference type="InterPro" id="IPR001584">
    <property type="entry name" value="Integrase_cat-core"/>
</dbReference>
<dbReference type="Proteomes" id="UP000301870">
    <property type="component" value="Chromosome 18"/>
</dbReference>
<evidence type="ECO:0000259" key="1">
    <source>
        <dbReference type="PROSITE" id="PS50994"/>
    </source>
</evidence>
<dbReference type="GeneID" id="111354230"/>
<dbReference type="GO" id="GO:0003676">
    <property type="term" value="F:nucleic acid binding"/>
    <property type="evidence" value="ECO:0007669"/>
    <property type="project" value="InterPro"/>
</dbReference>
<sequence length="246" mass="28144">MRRFIARHGKPSEIFSDNGRNFVAAARELGTFLKPNKHLLSDFAAQEGIRFNFIPAYSPHFGGIWESGIKSAKHHIKRVIGNLHLTFEELQTLFAQVEAILNSRPLCPMSSNPNDFLSLSPGHFLIGRALTAVPSPLLEDEDPNKLKRYQKLEQVCQHFWRRWQAEYNNELQRRQKWMKDTTQLKVDDLVLIKEDLPPLCWRLGRVTRLFPGPDGVARVADVRTATGCLRRALARLCPLPSQAEEP</sequence>
<dbReference type="AlphaFoldDB" id="A0A9J7E899"/>
<dbReference type="PROSITE" id="PS50994">
    <property type="entry name" value="INTEGRASE"/>
    <property type="match status" value="1"/>
</dbReference>
<dbReference type="Gene3D" id="3.30.420.10">
    <property type="entry name" value="Ribonuclease H-like superfamily/Ribonuclease H"/>
    <property type="match status" value="1"/>
</dbReference>
<proteinExistence type="predicted"/>
<dbReference type="PANTHER" id="PTHR47331:SF1">
    <property type="entry name" value="GAG-LIKE PROTEIN"/>
    <property type="match status" value="1"/>
</dbReference>
<evidence type="ECO:0000313" key="3">
    <source>
        <dbReference type="RefSeq" id="XP_022823337.1"/>
    </source>
</evidence>
<dbReference type="InterPro" id="IPR012337">
    <property type="entry name" value="RNaseH-like_sf"/>
</dbReference>
<dbReference type="RefSeq" id="XP_022823337.1">
    <property type="nucleotide sequence ID" value="XM_022967569.1"/>
</dbReference>
<evidence type="ECO:0000313" key="2">
    <source>
        <dbReference type="Proteomes" id="UP000301870"/>
    </source>
</evidence>
<accession>A0A9J7E899</accession>
<dbReference type="InterPro" id="IPR040676">
    <property type="entry name" value="DUF5641"/>
</dbReference>
<dbReference type="SUPFAM" id="SSF53098">
    <property type="entry name" value="Ribonuclease H-like"/>
    <property type="match status" value="1"/>
</dbReference>
<organism evidence="2 3">
    <name type="scientific">Spodoptera litura</name>
    <name type="common">Asian cotton leafworm</name>
    <dbReference type="NCBI Taxonomy" id="69820"/>
    <lineage>
        <taxon>Eukaryota</taxon>
        <taxon>Metazoa</taxon>
        <taxon>Ecdysozoa</taxon>
        <taxon>Arthropoda</taxon>
        <taxon>Hexapoda</taxon>
        <taxon>Insecta</taxon>
        <taxon>Pterygota</taxon>
        <taxon>Neoptera</taxon>
        <taxon>Endopterygota</taxon>
        <taxon>Lepidoptera</taxon>
        <taxon>Glossata</taxon>
        <taxon>Ditrysia</taxon>
        <taxon>Noctuoidea</taxon>
        <taxon>Noctuidae</taxon>
        <taxon>Amphipyrinae</taxon>
        <taxon>Spodoptera</taxon>
    </lineage>
</organism>
<dbReference type="GO" id="GO:0015074">
    <property type="term" value="P:DNA integration"/>
    <property type="evidence" value="ECO:0007669"/>
    <property type="project" value="InterPro"/>
</dbReference>
<reference evidence="3" key="1">
    <citation type="submission" date="2025-08" db="UniProtKB">
        <authorList>
            <consortium name="RefSeq"/>
        </authorList>
    </citation>
    <scope>IDENTIFICATION</scope>
    <source>
        <strain evidence="3">Ishihara</strain>
        <tissue evidence="3">Whole body</tissue>
    </source>
</reference>
<protein>
    <submittedName>
        <fullName evidence="3">Uncharacterized protein LOC111354230</fullName>
    </submittedName>
</protein>
<dbReference type="Pfam" id="PF18701">
    <property type="entry name" value="DUF5641"/>
    <property type="match status" value="1"/>
</dbReference>
<dbReference type="OrthoDB" id="8061911at2759"/>
<dbReference type="KEGG" id="sliu:111354230"/>
<gene>
    <name evidence="3" type="primary">LOC111354230</name>
</gene>
<keyword evidence="2" id="KW-1185">Reference proteome</keyword>
<dbReference type="PANTHER" id="PTHR47331">
    <property type="entry name" value="PHD-TYPE DOMAIN-CONTAINING PROTEIN"/>
    <property type="match status" value="1"/>
</dbReference>
<dbReference type="InterPro" id="IPR036397">
    <property type="entry name" value="RNaseH_sf"/>
</dbReference>